<evidence type="ECO:0000256" key="3">
    <source>
        <dbReference type="ARBA" id="ARBA00007571"/>
    </source>
</evidence>
<proteinExistence type="inferred from homology"/>
<comment type="catalytic activity">
    <reaction evidence="1 10">
        <text>N-(5-phospho-beta-D-ribosyl)anthranilate = 1-(2-carboxyphenylamino)-1-deoxy-D-ribulose 5-phosphate</text>
        <dbReference type="Rhea" id="RHEA:21540"/>
        <dbReference type="ChEBI" id="CHEBI:18277"/>
        <dbReference type="ChEBI" id="CHEBI:58613"/>
        <dbReference type="EC" id="5.3.1.24"/>
    </reaction>
</comment>
<reference evidence="12 13" key="1">
    <citation type="submission" date="2019-12" db="EMBL/GenBank/DDBJ databases">
        <title>complete genome sequences of Pseudomonas putida str. WP8-W18-CRE-01 isolated from wastewater treatment plant effluent.</title>
        <authorList>
            <person name="Sekizuka T."/>
            <person name="Itokawa K."/>
            <person name="Yatsu K."/>
            <person name="Inamine Y."/>
            <person name="Kuroda M."/>
        </authorList>
    </citation>
    <scope>NUCLEOTIDE SEQUENCE [LARGE SCALE GENOMIC DNA]</scope>
    <source>
        <strain evidence="12 13">WP8-W18-CRE-01</strain>
    </source>
</reference>
<dbReference type="SUPFAM" id="SSF51366">
    <property type="entry name" value="Ribulose-phoshate binding barrel"/>
    <property type="match status" value="1"/>
</dbReference>
<sequence>MSNVRSKICGITRIEDALAAAEAGADAIGFVFYAKSPRAVDVRQAREIIAELPPFVTTVGLFVNASRCELNEILEVVPLDLLQFHGDETPADCEGYHRPWIKALRVRPGDDLHAACQHYAGARGILLDTYVPGVPGGTGEAFDWSLVPASLSKPIILAGGLSADNVGQAIAQVRPYAVDVSGGVEQAKGIKDAAKIEAFMRAVKQA</sequence>
<comment type="pathway">
    <text evidence="2 10">Amino-acid biosynthesis; L-tryptophan biosynthesis; L-tryptophan from chorismate: step 3/5.</text>
</comment>
<dbReference type="NCBIfam" id="NF002299">
    <property type="entry name" value="PRK01222.1-6"/>
    <property type="match status" value="1"/>
</dbReference>
<keyword evidence="7 10" id="KW-0822">Tryptophan biosynthesis</keyword>
<evidence type="ECO:0000313" key="13">
    <source>
        <dbReference type="Proteomes" id="UP000515680"/>
    </source>
</evidence>
<keyword evidence="9 10" id="KW-0413">Isomerase</keyword>
<evidence type="ECO:0000313" key="12">
    <source>
        <dbReference type="EMBL" id="BBT41225.1"/>
    </source>
</evidence>
<dbReference type="InterPro" id="IPR044643">
    <property type="entry name" value="TrpF_fam"/>
</dbReference>
<dbReference type="UniPathway" id="UPA00035">
    <property type="reaction ID" value="UER00042"/>
</dbReference>
<gene>
    <name evidence="10 12" type="primary">trpF</name>
    <name evidence="12" type="ORF">WP8W18C01_35660</name>
</gene>
<dbReference type="Gene3D" id="3.20.20.70">
    <property type="entry name" value="Aldolase class I"/>
    <property type="match status" value="1"/>
</dbReference>
<keyword evidence="6 10" id="KW-0028">Amino-acid biosynthesis</keyword>
<name>A0A6S5U0Q8_PSEPU</name>
<dbReference type="HAMAP" id="MF_00135">
    <property type="entry name" value="PRAI"/>
    <property type="match status" value="1"/>
</dbReference>
<dbReference type="GO" id="GO:0004640">
    <property type="term" value="F:phosphoribosylanthranilate isomerase activity"/>
    <property type="evidence" value="ECO:0007669"/>
    <property type="project" value="UniProtKB-UniRule"/>
</dbReference>
<evidence type="ECO:0000256" key="8">
    <source>
        <dbReference type="ARBA" id="ARBA00023141"/>
    </source>
</evidence>
<dbReference type="Proteomes" id="UP000515680">
    <property type="component" value="Chromosome"/>
</dbReference>
<comment type="similarity">
    <text evidence="3 10">Belongs to the TrpF family.</text>
</comment>
<dbReference type="NCBIfam" id="NF002298">
    <property type="entry name" value="PRK01222.1-4"/>
    <property type="match status" value="1"/>
</dbReference>
<dbReference type="PANTHER" id="PTHR42894">
    <property type="entry name" value="N-(5'-PHOSPHORIBOSYL)ANTHRANILATE ISOMERASE"/>
    <property type="match status" value="1"/>
</dbReference>
<dbReference type="GO" id="GO:0000162">
    <property type="term" value="P:L-tryptophan biosynthetic process"/>
    <property type="evidence" value="ECO:0007669"/>
    <property type="project" value="UniProtKB-UniRule"/>
</dbReference>
<evidence type="ECO:0000256" key="4">
    <source>
        <dbReference type="ARBA" id="ARBA00012572"/>
    </source>
</evidence>
<dbReference type="AlphaFoldDB" id="A0A6S5U0Q8"/>
<organism evidence="12 13">
    <name type="scientific">Pseudomonas putida</name>
    <name type="common">Arthrobacter siderocapsulatus</name>
    <dbReference type="NCBI Taxonomy" id="303"/>
    <lineage>
        <taxon>Bacteria</taxon>
        <taxon>Pseudomonadati</taxon>
        <taxon>Pseudomonadota</taxon>
        <taxon>Gammaproteobacteria</taxon>
        <taxon>Pseudomonadales</taxon>
        <taxon>Pseudomonadaceae</taxon>
        <taxon>Pseudomonas</taxon>
    </lineage>
</organism>
<keyword evidence="8 10" id="KW-0057">Aromatic amino acid biosynthesis</keyword>
<evidence type="ECO:0000256" key="10">
    <source>
        <dbReference type="HAMAP-Rule" id="MF_00135"/>
    </source>
</evidence>
<dbReference type="EC" id="5.3.1.24" evidence="4 10"/>
<dbReference type="InterPro" id="IPR001240">
    <property type="entry name" value="PRAI_dom"/>
</dbReference>
<evidence type="ECO:0000256" key="2">
    <source>
        <dbReference type="ARBA" id="ARBA00004664"/>
    </source>
</evidence>
<evidence type="ECO:0000256" key="6">
    <source>
        <dbReference type="ARBA" id="ARBA00022605"/>
    </source>
</evidence>
<evidence type="ECO:0000256" key="7">
    <source>
        <dbReference type="ARBA" id="ARBA00022822"/>
    </source>
</evidence>
<dbReference type="CDD" id="cd00405">
    <property type="entry name" value="PRAI"/>
    <property type="match status" value="1"/>
</dbReference>
<dbReference type="PANTHER" id="PTHR42894:SF1">
    <property type="entry name" value="N-(5'-PHOSPHORIBOSYL)ANTHRANILATE ISOMERASE"/>
    <property type="match status" value="1"/>
</dbReference>
<protein>
    <recommendedName>
        <fullName evidence="5 10">N-(5'-phosphoribosyl)anthranilate isomerase</fullName>
        <shortName evidence="10">PRAI</shortName>
        <ecNumber evidence="4 10">5.3.1.24</ecNumber>
    </recommendedName>
</protein>
<dbReference type="RefSeq" id="WP_182815965.1">
    <property type="nucleotide sequence ID" value="NZ_AP022227.1"/>
</dbReference>
<dbReference type="EMBL" id="AP022227">
    <property type="protein sequence ID" value="BBT41225.1"/>
    <property type="molecule type" value="Genomic_DNA"/>
</dbReference>
<feature type="domain" description="N-(5'phosphoribosyl) anthranilate isomerase (PRAI)" evidence="11">
    <location>
        <begin position="7"/>
        <end position="201"/>
    </location>
</feature>
<evidence type="ECO:0000256" key="1">
    <source>
        <dbReference type="ARBA" id="ARBA00001164"/>
    </source>
</evidence>
<evidence type="ECO:0000256" key="9">
    <source>
        <dbReference type="ARBA" id="ARBA00023235"/>
    </source>
</evidence>
<dbReference type="FunFam" id="3.20.20.70:FF:000075">
    <property type="entry name" value="Tryptophan biosynthesis protein TRP1"/>
    <property type="match status" value="1"/>
</dbReference>
<dbReference type="InterPro" id="IPR013785">
    <property type="entry name" value="Aldolase_TIM"/>
</dbReference>
<evidence type="ECO:0000256" key="5">
    <source>
        <dbReference type="ARBA" id="ARBA00022272"/>
    </source>
</evidence>
<evidence type="ECO:0000259" key="11">
    <source>
        <dbReference type="Pfam" id="PF00697"/>
    </source>
</evidence>
<dbReference type="Pfam" id="PF00697">
    <property type="entry name" value="PRAI"/>
    <property type="match status" value="1"/>
</dbReference>
<accession>A0A6S5U0Q8</accession>
<dbReference type="InterPro" id="IPR011060">
    <property type="entry name" value="RibuloseP-bd_barrel"/>
</dbReference>